<protein>
    <recommendedName>
        <fullName evidence="4">G protein-coupled receptor</fullName>
    </recommendedName>
</protein>
<feature type="transmembrane region" description="Helical" evidence="1">
    <location>
        <begin position="6"/>
        <end position="29"/>
    </location>
</feature>
<feature type="non-terminal residue" evidence="2">
    <location>
        <position position="1"/>
    </location>
</feature>
<dbReference type="Proteomes" id="UP001432027">
    <property type="component" value="Unassembled WGS sequence"/>
</dbReference>
<feature type="transmembrane region" description="Helical" evidence="1">
    <location>
        <begin position="93"/>
        <end position="117"/>
    </location>
</feature>
<reference evidence="2" key="1">
    <citation type="submission" date="2023-10" db="EMBL/GenBank/DDBJ databases">
        <title>Genome assembly of Pristionchus species.</title>
        <authorList>
            <person name="Yoshida K."/>
            <person name="Sommer R.J."/>
        </authorList>
    </citation>
    <scope>NUCLEOTIDE SEQUENCE</scope>
    <source>
        <strain evidence="2">RS0144</strain>
    </source>
</reference>
<comment type="caution">
    <text evidence="2">The sequence shown here is derived from an EMBL/GenBank/DDBJ whole genome shotgun (WGS) entry which is preliminary data.</text>
</comment>
<keyword evidence="1" id="KW-0472">Membrane</keyword>
<name>A0AAV5TIW9_9BILA</name>
<sequence>SVGHYYIGIATILGAETAVLVLSFTLFFYSRKVYGGESNYAVSLRERYQMNEIVQYSRAFVPSICVSSFIKIMGLIPVFIWQEGWGQYGFMRALFFTAHSINCAVMKNMLLLCHSALRRAFLKKFPLFHRKPYSQHRAVVTPADDVVSKVTDDHFDMLNSIWR</sequence>
<organism evidence="2 3">
    <name type="scientific">Pristionchus entomophagus</name>
    <dbReference type="NCBI Taxonomy" id="358040"/>
    <lineage>
        <taxon>Eukaryota</taxon>
        <taxon>Metazoa</taxon>
        <taxon>Ecdysozoa</taxon>
        <taxon>Nematoda</taxon>
        <taxon>Chromadorea</taxon>
        <taxon>Rhabditida</taxon>
        <taxon>Rhabditina</taxon>
        <taxon>Diplogasteromorpha</taxon>
        <taxon>Diplogasteroidea</taxon>
        <taxon>Neodiplogasteridae</taxon>
        <taxon>Pristionchus</taxon>
    </lineage>
</organism>
<evidence type="ECO:0000256" key="1">
    <source>
        <dbReference type="SAM" id="Phobius"/>
    </source>
</evidence>
<dbReference type="AlphaFoldDB" id="A0AAV5TIW9"/>
<dbReference type="PANTHER" id="PTHR47521">
    <property type="entry name" value="SERPENTINE RECEPTOR, CLASS E (EPSILON)-RELATED"/>
    <property type="match status" value="1"/>
</dbReference>
<keyword evidence="1" id="KW-1133">Transmembrane helix</keyword>
<dbReference type="InterPro" id="IPR052860">
    <property type="entry name" value="NRL-GPCR1"/>
</dbReference>
<evidence type="ECO:0008006" key="4">
    <source>
        <dbReference type="Google" id="ProtNLM"/>
    </source>
</evidence>
<evidence type="ECO:0000313" key="3">
    <source>
        <dbReference type="Proteomes" id="UP001432027"/>
    </source>
</evidence>
<proteinExistence type="predicted"/>
<accession>A0AAV5TIW9</accession>
<dbReference type="EMBL" id="BTSX01000004">
    <property type="protein sequence ID" value="GMS94325.1"/>
    <property type="molecule type" value="Genomic_DNA"/>
</dbReference>
<gene>
    <name evidence="2" type="ORF">PENTCL1PPCAC_16500</name>
</gene>
<keyword evidence="3" id="KW-1185">Reference proteome</keyword>
<dbReference type="PANTHER" id="PTHR47521:SF18">
    <property type="entry name" value="G PROTEIN-COUPLED RECEPTOR-RELATED"/>
    <property type="match status" value="1"/>
</dbReference>
<evidence type="ECO:0000313" key="2">
    <source>
        <dbReference type="EMBL" id="GMS94325.1"/>
    </source>
</evidence>
<keyword evidence="1" id="KW-0812">Transmembrane</keyword>
<feature type="transmembrane region" description="Helical" evidence="1">
    <location>
        <begin position="59"/>
        <end position="81"/>
    </location>
</feature>